<dbReference type="InterPro" id="IPR036782">
    <property type="entry name" value="NE0471-like_N"/>
</dbReference>
<dbReference type="InterPro" id="IPR018841">
    <property type="entry name" value="DUF2442"/>
</dbReference>
<organism evidence="1 2">
    <name type="scientific">Acidiphilium rubrum</name>
    <dbReference type="NCBI Taxonomy" id="526"/>
    <lineage>
        <taxon>Bacteria</taxon>
        <taxon>Pseudomonadati</taxon>
        <taxon>Pseudomonadota</taxon>
        <taxon>Alphaproteobacteria</taxon>
        <taxon>Acetobacterales</taxon>
        <taxon>Acidocellaceae</taxon>
        <taxon>Acidiphilium</taxon>
    </lineage>
</organism>
<accession>A0A8G2CP63</accession>
<evidence type="ECO:0000313" key="1">
    <source>
        <dbReference type="EMBL" id="SIR56274.1"/>
    </source>
</evidence>
<dbReference type="AlphaFoldDB" id="A0A8G2CP63"/>
<comment type="caution">
    <text evidence="1">The sequence shown here is derived from an EMBL/GenBank/DDBJ whole genome shotgun (WGS) entry which is preliminary data.</text>
</comment>
<dbReference type="Proteomes" id="UP000186308">
    <property type="component" value="Unassembled WGS sequence"/>
</dbReference>
<keyword evidence="2" id="KW-1185">Reference proteome</keyword>
<dbReference type="Gene3D" id="3.30.2020.10">
    <property type="entry name" value="NE0471-like N-terminal domain"/>
    <property type="match status" value="1"/>
</dbReference>
<reference evidence="1 2" key="1">
    <citation type="submission" date="2017-01" db="EMBL/GenBank/DDBJ databases">
        <authorList>
            <person name="Varghese N."/>
            <person name="Submissions S."/>
        </authorList>
    </citation>
    <scope>NUCLEOTIDE SEQUENCE [LARGE SCALE GENOMIC DNA]</scope>
    <source>
        <strain evidence="1 2">ATCC 35905</strain>
    </source>
</reference>
<dbReference type="SUPFAM" id="SSF143880">
    <property type="entry name" value="NE0471 N-terminal domain-like"/>
    <property type="match status" value="1"/>
</dbReference>
<proteinExistence type="predicted"/>
<evidence type="ECO:0000313" key="2">
    <source>
        <dbReference type="Proteomes" id="UP000186308"/>
    </source>
</evidence>
<protein>
    <recommendedName>
        <fullName evidence="3">DUF2442 domain-containing protein</fullName>
    </recommendedName>
</protein>
<name>A0A8G2CP63_ACIRU</name>
<evidence type="ECO:0008006" key="3">
    <source>
        <dbReference type="Google" id="ProtNLM"/>
    </source>
</evidence>
<sequence length="110" mass="11591">MCAESVASENFAAALIPPIEATASDDVRDVIPLPGYRLAVRFHDGTAGTVDMAAMITAPTAGVFARLRDPNEFARVHVLYGVVTWPGEIDLAPDAMHDALAATGEWVLAA</sequence>
<gene>
    <name evidence="1" type="ORF">SAMN05421828_1563</name>
</gene>
<dbReference type="EMBL" id="FTNE01000056">
    <property type="protein sequence ID" value="SIR56274.1"/>
    <property type="molecule type" value="Genomic_DNA"/>
</dbReference>
<dbReference type="Pfam" id="PF10387">
    <property type="entry name" value="DUF2442"/>
    <property type="match status" value="1"/>
</dbReference>